<evidence type="ECO:0000256" key="4">
    <source>
        <dbReference type="ARBA" id="ARBA00022449"/>
    </source>
</evidence>
<comment type="catalytic activity">
    <reaction evidence="13">
        <text>maleate(in) + 2-oxoglutarate(out) = maleate(out) + 2-oxoglutarate(in)</text>
        <dbReference type="Rhea" id="RHEA:71599"/>
        <dbReference type="ChEBI" id="CHEBI:16810"/>
        <dbReference type="ChEBI" id="CHEBI:30780"/>
    </reaction>
</comment>
<comment type="catalytic activity">
    <reaction evidence="15">
        <text>succinate(in) + 2-oxoglutarate(out) = succinate(out) + 2-oxoglutarate(in)</text>
        <dbReference type="Rhea" id="RHEA:71595"/>
        <dbReference type="ChEBI" id="CHEBI:16810"/>
        <dbReference type="ChEBI" id="CHEBI:30031"/>
    </reaction>
</comment>
<keyword evidence="7 18" id="KW-1133">Transmembrane helix</keyword>
<comment type="catalytic activity">
    <reaction evidence="14">
        <text>malonate(in) + 2-oxoglutarate(out) = malonate(out) + 2-oxoglutarate(in)</text>
        <dbReference type="Rhea" id="RHEA:71591"/>
        <dbReference type="ChEBI" id="CHEBI:15792"/>
        <dbReference type="ChEBI" id="CHEBI:16810"/>
    </reaction>
</comment>
<evidence type="ECO:0000256" key="15">
    <source>
        <dbReference type="ARBA" id="ARBA00052710"/>
    </source>
</evidence>
<dbReference type="GO" id="GO:0016020">
    <property type="term" value="C:membrane"/>
    <property type="evidence" value="ECO:0007669"/>
    <property type="project" value="UniProtKB-SubCell"/>
</dbReference>
<keyword evidence="4" id="KW-0050">Antiport</keyword>
<feature type="transmembrane region" description="Helical" evidence="18">
    <location>
        <begin position="15"/>
        <end position="37"/>
    </location>
</feature>
<dbReference type="GO" id="GO:0006869">
    <property type="term" value="P:lipid transport"/>
    <property type="evidence" value="ECO:0007669"/>
    <property type="project" value="UniProtKB-KW"/>
</dbReference>
<name>A0AAV4GCB4_9GAST</name>
<feature type="transmembrane region" description="Helical" evidence="18">
    <location>
        <begin position="210"/>
        <end position="233"/>
    </location>
</feature>
<evidence type="ECO:0000256" key="12">
    <source>
        <dbReference type="ARBA" id="ARBA00050120"/>
    </source>
</evidence>
<dbReference type="PANTHER" id="PTHR45618">
    <property type="entry name" value="MITOCHONDRIAL DICARBOXYLATE CARRIER-RELATED"/>
    <property type="match status" value="1"/>
</dbReference>
<dbReference type="Proteomes" id="UP000762676">
    <property type="component" value="Unassembled WGS sequence"/>
</dbReference>
<evidence type="ECO:0000256" key="11">
    <source>
        <dbReference type="ARBA" id="ARBA00040264"/>
    </source>
</evidence>
<evidence type="ECO:0000256" key="18">
    <source>
        <dbReference type="SAM" id="Phobius"/>
    </source>
</evidence>
<keyword evidence="3 17" id="KW-0813">Transport</keyword>
<evidence type="ECO:0000256" key="9">
    <source>
        <dbReference type="ARBA" id="ARBA00023136"/>
    </source>
</evidence>
<comment type="caution">
    <text evidence="19">The sequence shown here is derived from an EMBL/GenBank/DDBJ whole genome shotgun (WGS) entry which is preliminary data.</text>
</comment>
<evidence type="ECO:0000256" key="8">
    <source>
        <dbReference type="ARBA" id="ARBA00023055"/>
    </source>
</evidence>
<proteinExistence type="inferred from homology"/>
<gene>
    <name evidence="19" type="ORF">ElyMa_005959700</name>
</gene>
<dbReference type="AlphaFoldDB" id="A0AAV4GCB4"/>
<feature type="repeat" description="Solcar" evidence="16">
    <location>
        <begin position="108"/>
        <end position="199"/>
    </location>
</feature>
<dbReference type="Gene3D" id="1.50.40.10">
    <property type="entry name" value="Mitochondrial carrier domain"/>
    <property type="match status" value="1"/>
</dbReference>
<feature type="repeat" description="Solcar" evidence="16">
    <location>
        <begin position="15"/>
        <end position="100"/>
    </location>
</feature>
<comment type="catalytic activity">
    <reaction evidence="12">
        <text>oxaloacetate(in) + 2-oxoglutarate(out) = oxaloacetate(out) + 2-oxoglutarate(in)</text>
        <dbReference type="Rhea" id="RHEA:71603"/>
        <dbReference type="ChEBI" id="CHEBI:16452"/>
        <dbReference type="ChEBI" id="CHEBI:16810"/>
    </reaction>
</comment>
<reference evidence="19 20" key="1">
    <citation type="journal article" date="2021" name="Elife">
        <title>Chloroplast acquisition without the gene transfer in kleptoplastic sea slugs, Plakobranchus ocellatus.</title>
        <authorList>
            <person name="Maeda T."/>
            <person name="Takahashi S."/>
            <person name="Yoshida T."/>
            <person name="Shimamura S."/>
            <person name="Takaki Y."/>
            <person name="Nagai Y."/>
            <person name="Toyoda A."/>
            <person name="Suzuki Y."/>
            <person name="Arimoto A."/>
            <person name="Ishii H."/>
            <person name="Satoh N."/>
            <person name="Nishiyama T."/>
            <person name="Hasebe M."/>
            <person name="Maruyama T."/>
            <person name="Minagawa J."/>
            <person name="Obokata J."/>
            <person name="Shigenobu S."/>
        </authorList>
    </citation>
    <scope>NUCLEOTIDE SEQUENCE [LARGE SCALE GENOMIC DNA]</scope>
</reference>
<keyword evidence="8" id="KW-0445">Lipid transport</keyword>
<dbReference type="PROSITE" id="PS50920">
    <property type="entry name" value="SOLCAR"/>
    <property type="match status" value="3"/>
</dbReference>
<keyword evidence="5 16" id="KW-0812">Transmembrane</keyword>
<comment type="catalytic activity">
    <reaction evidence="10">
        <text>(S)-malate(in) + 2-oxoglutarate(out) = (S)-malate(out) + 2-oxoglutarate(in)</text>
        <dbReference type="Rhea" id="RHEA:71587"/>
        <dbReference type="ChEBI" id="CHEBI:15589"/>
        <dbReference type="ChEBI" id="CHEBI:16810"/>
    </reaction>
</comment>
<protein>
    <recommendedName>
        <fullName evidence="11">Mitochondrial 2-oxoglutarate/malate carrier protein</fullName>
    </recommendedName>
</protein>
<keyword evidence="20" id="KW-1185">Reference proteome</keyword>
<dbReference type="SUPFAM" id="SSF103506">
    <property type="entry name" value="Mitochondrial carrier"/>
    <property type="match status" value="1"/>
</dbReference>
<keyword evidence="6" id="KW-0677">Repeat</keyword>
<evidence type="ECO:0000313" key="20">
    <source>
        <dbReference type="Proteomes" id="UP000762676"/>
    </source>
</evidence>
<evidence type="ECO:0000256" key="17">
    <source>
        <dbReference type="RuleBase" id="RU000488"/>
    </source>
</evidence>
<dbReference type="InterPro" id="IPR050391">
    <property type="entry name" value="Mito_Metabolite_Transporter"/>
</dbReference>
<organism evidence="19 20">
    <name type="scientific">Elysia marginata</name>
    <dbReference type="NCBI Taxonomy" id="1093978"/>
    <lineage>
        <taxon>Eukaryota</taxon>
        <taxon>Metazoa</taxon>
        <taxon>Spiralia</taxon>
        <taxon>Lophotrochozoa</taxon>
        <taxon>Mollusca</taxon>
        <taxon>Gastropoda</taxon>
        <taxon>Heterobranchia</taxon>
        <taxon>Euthyneura</taxon>
        <taxon>Panpulmonata</taxon>
        <taxon>Sacoglossa</taxon>
        <taxon>Placobranchoidea</taxon>
        <taxon>Plakobranchidae</taxon>
        <taxon>Elysia</taxon>
    </lineage>
</organism>
<comment type="subcellular location">
    <subcellularLocation>
        <location evidence="1">Membrane</location>
        <topology evidence="1">Multi-pass membrane protein</topology>
    </subcellularLocation>
</comment>
<evidence type="ECO:0000256" key="7">
    <source>
        <dbReference type="ARBA" id="ARBA00022989"/>
    </source>
</evidence>
<evidence type="ECO:0000256" key="13">
    <source>
        <dbReference type="ARBA" id="ARBA00050291"/>
    </source>
</evidence>
<evidence type="ECO:0000256" key="6">
    <source>
        <dbReference type="ARBA" id="ARBA00022737"/>
    </source>
</evidence>
<evidence type="ECO:0000256" key="14">
    <source>
        <dbReference type="ARBA" id="ARBA00052538"/>
    </source>
</evidence>
<evidence type="ECO:0000313" key="19">
    <source>
        <dbReference type="EMBL" id="GFR82771.1"/>
    </source>
</evidence>
<evidence type="ECO:0000256" key="16">
    <source>
        <dbReference type="PROSITE-ProRule" id="PRU00282"/>
    </source>
</evidence>
<dbReference type="GO" id="GO:0015297">
    <property type="term" value="F:antiporter activity"/>
    <property type="evidence" value="ECO:0007669"/>
    <property type="project" value="UniProtKB-KW"/>
</dbReference>
<accession>A0AAV4GCB4</accession>
<dbReference type="InterPro" id="IPR018108">
    <property type="entry name" value="MCP_transmembrane"/>
</dbReference>
<feature type="transmembrane region" description="Helical" evidence="18">
    <location>
        <begin position="110"/>
        <end position="128"/>
    </location>
</feature>
<evidence type="ECO:0000256" key="10">
    <source>
        <dbReference type="ARBA" id="ARBA00036491"/>
    </source>
</evidence>
<dbReference type="InterPro" id="IPR023395">
    <property type="entry name" value="MCP_dom_sf"/>
</dbReference>
<feature type="repeat" description="Solcar" evidence="16">
    <location>
        <begin position="208"/>
        <end position="297"/>
    </location>
</feature>
<dbReference type="Pfam" id="PF00153">
    <property type="entry name" value="Mito_carr"/>
    <property type="match status" value="3"/>
</dbReference>
<keyword evidence="9 16" id="KW-0472">Membrane</keyword>
<dbReference type="EMBL" id="BMAT01011962">
    <property type="protein sequence ID" value="GFR82771.1"/>
    <property type="molecule type" value="Genomic_DNA"/>
</dbReference>
<dbReference type="FunFam" id="1.50.40.10:FF:000013">
    <property type="entry name" value="Mitochondrial 2-oxoglutarate/malate carrier protein-like protein"/>
    <property type="match status" value="1"/>
</dbReference>
<evidence type="ECO:0000256" key="2">
    <source>
        <dbReference type="ARBA" id="ARBA00006375"/>
    </source>
</evidence>
<evidence type="ECO:0000256" key="5">
    <source>
        <dbReference type="ARBA" id="ARBA00022692"/>
    </source>
</evidence>
<evidence type="ECO:0000256" key="1">
    <source>
        <dbReference type="ARBA" id="ARBA00004141"/>
    </source>
</evidence>
<evidence type="ECO:0000256" key="3">
    <source>
        <dbReference type="ARBA" id="ARBA00022448"/>
    </source>
</evidence>
<comment type="similarity">
    <text evidence="2 17">Belongs to the mitochondrial carrier (TC 2.A.29) family.</text>
</comment>
<sequence>MSNTSSPPQQMSKSIKFLFGGSAGMAATIFVQPLDLVKNRMQLSGMGGGQKQYKTSFHALTSILKNEGLSGIYTGLSAGLLRQATYTTTRLGIYSSLFDMFSKDGKPPNFVTKALIGVTAGGIGAFVGTPAEVALIRMTADGRLPAAEKRGYKNVFDALARIVSEEGLFTLWRGCIPTVGRAMVVNAAQLASYSQAKQILLSTSYFNEGLFLHFVASMISGLITTAASMPVDIAKTRIQNMKMIDGKPEFKGAFDVLSKVVRQEGFFSLWKGFTPYYARLGPHTVLTFIFLEQMNKMYKLYVLGDTSQGGGL</sequence>